<evidence type="ECO:0000313" key="3">
    <source>
        <dbReference type="Proteomes" id="UP000558488"/>
    </source>
</evidence>
<comment type="caution">
    <text evidence="2">The sequence shown here is derived from an EMBL/GenBank/DDBJ whole genome shotgun (WGS) entry which is preliminary data.</text>
</comment>
<dbReference type="EMBL" id="JACAGB010000003">
    <property type="protein sequence ID" value="KAF6374225.1"/>
    <property type="molecule type" value="Genomic_DNA"/>
</dbReference>
<organism evidence="2 3">
    <name type="scientific">Pipistrellus kuhlii</name>
    <name type="common">Kuhl's pipistrelle</name>
    <dbReference type="NCBI Taxonomy" id="59472"/>
    <lineage>
        <taxon>Eukaryota</taxon>
        <taxon>Metazoa</taxon>
        <taxon>Chordata</taxon>
        <taxon>Craniata</taxon>
        <taxon>Vertebrata</taxon>
        <taxon>Euteleostomi</taxon>
        <taxon>Mammalia</taxon>
        <taxon>Eutheria</taxon>
        <taxon>Laurasiatheria</taxon>
        <taxon>Chiroptera</taxon>
        <taxon>Yangochiroptera</taxon>
        <taxon>Vespertilionidae</taxon>
        <taxon>Pipistrellus</taxon>
    </lineage>
</organism>
<evidence type="ECO:0000313" key="2">
    <source>
        <dbReference type="EMBL" id="KAF6374225.1"/>
    </source>
</evidence>
<gene>
    <name evidence="2" type="ORF">mPipKuh1_009458</name>
</gene>
<dbReference type="Proteomes" id="UP000558488">
    <property type="component" value="Unassembled WGS sequence"/>
</dbReference>
<name>A0A7J7ZJL2_PIPKU</name>
<protein>
    <submittedName>
        <fullName evidence="2">Uncharacterized protein</fullName>
    </submittedName>
</protein>
<keyword evidence="3" id="KW-1185">Reference proteome</keyword>
<sequence>MQSSFPHWGNRRGQHSRSAMDEPRPGKTTFATMVSPHPTCDPSELGSNGSCEKPSLRHPSHQGSSNFLKWGPDHGPSESWRAGLYELLIPTVTPRLRSLPKKPGGPDQTPLRAACGLRAVV</sequence>
<dbReference type="AlphaFoldDB" id="A0A7J7ZJL2"/>
<reference evidence="2 3" key="1">
    <citation type="journal article" date="2020" name="Nature">
        <title>Six reference-quality genomes reveal evolution of bat adaptations.</title>
        <authorList>
            <person name="Jebb D."/>
            <person name="Huang Z."/>
            <person name="Pippel M."/>
            <person name="Hughes G.M."/>
            <person name="Lavrichenko K."/>
            <person name="Devanna P."/>
            <person name="Winkler S."/>
            <person name="Jermiin L.S."/>
            <person name="Skirmuntt E.C."/>
            <person name="Katzourakis A."/>
            <person name="Burkitt-Gray L."/>
            <person name="Ray D.A."/>
            <person name="Sullivan K.A.M."/>
            <person name="Roscito J.G."/>
            <person name="Kirilenko B.M."/>
            <person name="Davalos L.M."/>
            <person name="Corthals A.P."/>
            <person name="Power M.L."/>
            <person name="Jones G."/>
            <person name="Ransome R.D."/>
            <person name="Dechmann D.K.N."/>
            <person name="Locatelli A.G."/>
            <person name="Puechmaille S.J."/>
            <person name="Fedrigo O."/>
            <person name="Jarvis E.D."/>
            <person name="Hiller M."/>
            <person name="Vernes S.C."/>
            <person name="Myers E.W."/>
            <person name="Teeling E.C."/>
        </authorList>
    </citation>
    <scope>NUCLEOTIDE SEQUENCE [LARGE SCALE GENOMIC DNA]</scope>
    <source>
        <strain evidence="2">MPipKuh1</strain>
        <tissue evidence="2">Flight muscle</tissue>
    </source>
</reference>
<proteinExistence type="predicted"/>
<evidence type="ECO:0000256" key="1">
    <source>
        <dbReference type="SAM" id="MobiDB-lite"/>
    </source>
</evidence>
<accession>A0A7J7ZJL2</accession>
<feature type="region of interest" description="Disordered" evidence="1">
    <location>
        <begin position="1"/>
        <end position="73"/>
    </location>
</feature>